<dbReference type="GO" id="GO:0009279">
    <property type="term" value="C:cell outer membrane"/>
    <property type="evidence" value="ECO:0007669"/>
    <property type="project" value="UniProtKB-SubCell"/>
</dbReference>
<comment type="caution">
    <text evidence="16">The sequence shown here is derived from an EMBL/GenBank/DDBJ whole genome shotgun (WGS) entry which is preliminary data.</text>
</comment>
<dbReference type="SUPFAM" id="SSF56935">
    <property type="entry name" value="Porins"/>
    <property type="match status" value="1"/>
</dbReference>
<dbReference type="GO" id="GO:0006826">
    <property type="term" value="P:iron ion transport"/>
    <property type="evidence" value="ECO:0007669"/>
    <property type="project" value="UniProtKB-KW"/>
</dbReference>
<dbReference type="InterPro" id="IPR039426">
    <property type="entry name" value="TonB-dep_rcpt-like"/>
</dbReference>
<evidence type="ECO:0000259" key="14">
    <source>
        <dbReference type="Pfam" id="PF00593"/>
    </source>
</evidence>
<keyword evidence="3 11" id="KW-1134">Transmembrane beta strand</keyword>
<keyword evidence="5 11" id="KW-0812">Transmembrane</keyword>
<dbReference type="InterPro" id="IPR036942">
    <property type="entry name" value="Beta-barrel_TonB_sf"/>
</dbReference>
<keyword evidence="6" id="KW-0408">Iron</keyword>
<protein>
    <recommendedName>
        <fullName evidence="18">TonB-dependent receptor</fullName>
    </recommendedName>
</protein>
<comment type="similarity">
    <text evidence="11 12">Belongs to the TonB-dependent receptor family.</text>
</comment>
<keyword evidence="10 11" id="KW-0998">Cell outer membrane</keyword>
<evidence type="ECO:0000256" key="2">
    <source>
        <dbReference type="ARBA" id="ARBA00022448"/>
    </source>
</evidence>
<evidence type="ECO:0008006" key="18">
    <source>
        <dbReference type="Google" id="ProtNLM"/>
    </source>
</evidence>
<evidence type="ECO:0000256" key="11">
    <source>
        <dbReference type="PROSITE-ProRule" id="PRU01360"/>
    </source>
</evidence>
<keyword evidence="7" id="KW-0406">Ion transport</keyword>
<proteinExistence type="inferred from homology"/>
<evidence type="ECO:0000256" key="3">
    <source>
        <dbReference type="ARBA" id="ARBA00022452"/>
    </source>
</evidence>
<evidence type="ECO:0000256" key="8">
    <source>
        <dbReference type="ARBA" id="ARBA00023077"/>
    </source>
</evidence>
<reference evidence="16 17" key="1">
    <citation type="submission" date="2019-07" db="EMBL/GenBank/DDBJ databases">
        <title>Whole genome shotgun sequence of Acetobacter nitrogenifigens NBRC 105050.</title>
        <authorList>
            <person name="Hosoyama A."/>
            <person name="Uohara A."/>
            <person name="Ohji S."/>
            <person name="Ichikawa N."/>
        </authorList>
    </citation>
    <scope>NUCLEOTIDE SEQUENCE [LARGE SCALE GENOMIC DNA]</scope>
    <source>
        <strain evidence="16 17">NBRC 105050</strain>
    </source>
</reference>
<name>A0A511XBZ9_9PROT</name>
<evidence type="ECO:0000256" key="13">
    <source>
        <dbReference type="SAM" id="SignalP"/>
    </source>
</evidence>
<dbReference type="EMBL" id="BJYF01000018">
    <property type="protein sequence ID" value="GEN60486.1"/>
    <property type="molecule type" value="Genomic_DNA"/>
</dbReference>
<dbReference type="PANTHER" id="PTHR32552">
    <property type="entry name" value="FERRICHROME IRON RECEPTOR-RELATED"/>
    <property type="match status" value="1"/>
</dbReference>
<dbReference type="Proteomes" id="UP000321635">
    <property type="component" value="Unassembled WGS sequence"/>
</dbReference>
<feature type="domain" description="TonB-dependent receptor-like beta-barrel" evidence="14">
    <location>
        <begin position="276"/>
        <end position="682"/>
    </location>
</feature>
<keyword evidence="13" id="KW-0732">Signal</keyword>
<dbReference type="STRING" id="1120919.GCA_000429165_02460"/>
<dbReference type="InterPro" id="IPR000531">
    <property type="entry name" value="Beta-barrel_TonB"/>
</dbReference>
<evidence type="ECO:0000256" key="12">
    <source>
        <dbReference type="RuleBase" id="RU003357"/>
    </source>
</evidence>
<evidence type="ECO:0000256" key="5">
    <source>
        <dbReference type="ARBA" id="ARBA00022692"/>
    </source>
</evidence>
<dbReference type="InterPro" id="IPR012910">
    <property type="entry name" value="Plug_dom"/>
</dbReference>
<keyword evidence="2 11" id="KW-0813">Transport</keyword>
<feature type="domain" description="TonB-dependent receptor plug" evidence="15">
    <location>
        <begin position="71"/>
        <end position="177"/>
    </location>
</feature>
<sequence>MAVYSVSRGNTRPVSLRPMALAALFLSGVSPAAVSATAPRKSVASATKTHASPHSDPEAITVTSSLARRFRTAANTVNVLSGRQIEQLHIVSPKEIAAFVPGVTAVNATSGTTPIFSIRGIGLDDYIGTNMGGIGIYQDGVFAPYPVFYNGQMFDVQNVSIEKGPQGFEYGRSTTGGSINVESIKPSDHFGGYLEWGYSSYNTNTARGAINTPITDRIFNRFSFSYIKGDGWQHDIKTGSLYGAQDILGLRNLTRFDIDDRSSLMLNIHYTRDKGTPTSPQNVTGDAVNGLPNGTIGVGPNPAANAVNVGDTPVRRNENGGGVGLNYTRQFDFGTFTSATGIDFYRRDDYDNYDGEAVHIGDYRWNDTYIAQSHDMHMRMNLAHRLDLTVGVYESFDKINGAYTSFRSFLLDTPNGNLTDHFVQQNLSTGLYVNTVTHIVKGLDFIAAGRLSYDERGFHGGTVDDGGALTGTPGASLTHRNSTYDYERLTGKVGLRYTIMPGTIVYGSISNGYKPGAYFAAPVSAASALDYVRPENLIAYEIGAKTSLLHDKIQLEGALFDYEYHNRQTLFVAEMPGGITSLSLGPISRSRTRGGELSGTLHNLLPNLDLHGSFAYLDGQVISPVTNISGLPLLTNVSAHSSLPFAPRFSWSAYARYGIDVSAKYRVTLQVSYTWKDKMLVALGDPNGVTDKISSMGMRMEVGPKTGKWTAAVYVDNMLNKHGVNYDFTGSDNSRAQYIQTPRWVGFDLRYNF</sequence>
<keyword evidence="17" id="KW-1185">Reference proteome</keyword>
<evidence type="ECO:0000313" key="17">
    <source>
        <dbReference type="Proteomes" id="UP000321635"/>
    </source>
</evidence>
<evidence type="ECO:0000313" key="16">
    <source>
        <dbReference type="EMBL" id="GEN60486.1"/>
    </source>
</evidence>
<comment type="subcellular location">
    <subcellularLocation>
        <location evidence="1 11">Cell outer membrane</location>
        <topology evidence="1 11">Multi-pass membrane protein</topology>
    </subcellularLocation>
</comment>
<evidence type="ECO:0000256" key="9">
    <source>
        <dbReference type="ARBA" id="ARBA00023136"/>
    </source>
</evidence>
<evidence type="ECO:0000256" key="1">
    <source>
        <dbReference type="ARBA" id="ARBA00004571"/>
    </source>
</evidence>
<keyword evidence="4" id="KW-0410">Iron transport</keyword>
<dbReference type="Pfam" id="PF07715">
    <property type="entry name" value="Plug"/>
    <property type="match status" value="1"/>
</dbReference>
<keyword evidence="9 11" id="KW-0472">Membrane</keyword>
<evidence type="ECO:0000256" key="7">
    <source>
        <dbReference type="ARBA" id="ARBA00023065"/>
    </source>
</evidence>
<gene>
    <name evidence="16" type="ORF">ANI02nite_23700</name>
</gene>
<dbReference type="PROSITE" id="PS52016">
    <property type="entry name" value="TONB_DEPENDENT_REC_3"/>
    <property type="match status" value="1"/>
</dbReference>
<dbReference type="Pfam" id="PF00593">
    <property type="entry name" value="TonB_dep_Rec_b-barrel"/>
    <property type="match status" value="1"/>
</dbReference>
<accession>A0A511XBZ9</accession>
<dbReference type="Gene3D" id="2.40.170.20">
    <property type="entry name" value="TonB-dependent receptor, beta-barrel domain"/>
    <property type="match status" value="1"/>
</dbReference>
<evidence type="ECO:0000256" key="6">
    <source>
        <dbReference type="ARBA" id="ARBA00023004"/>
    </source>
</evidence>
<feature type="chain" id="PRO_5022102449" description="TonB-dependent receptor" evidence="13">
    <location>
        <begin position="33"/>
        <end position="753"/>
    </location>
</feature>
<evidence type="ECO:0000256" key="10">
    <source>
        <dbReference type="ARBA" id="ARBA00023237"/>
    </source>
</evidence>
<evidence type="ECO:0000256" key="4">
    <source>
        <dbReference type="ARBA" id="ARBA00022496"/>
    </source>
</evidence>
<organism evidence="16 17">
    <name type="scientific">Acetobacter nitrogenifigens DSM 23921 = NBRC 105050</name>
    <dbReference type="NCBI Taxonomy" id="1120919"/>
    <lineage>
        <taxon>Bacteria</taxon>
        <taxon>Pseudomonadati</taxon>
        <taxon>Pseudomonadota</taxon>
        <taxon>Alphaproteobacteria</taxon>
        <taxon>Acetobacterales</taxon>
        <taxon>Acetobacteraceae</taxon>
        <taxon>Acetobacter</taxon>
    </lineage>
</organism>
<keyword evidence="8 12" id="KW-0798">TonB box</keyword>
<dbReference type="AlphaFoldDB" id="A0A511XBZ9"/>
<feature type="signal peptide" evidence="13">
    <location>
        <begin position="1"/>
        <end position="32"/>
    </location>
</feature>
<dbReference type="PANTHER" id="PTHR32552:SF81">
    <property type="entry name" value="TONB-DEPENDENT OUTER MEMBRANE RECEPTOR"/>
    <property type="match status" value="1"/>
</dbReference>
<evidence type="ECO:0000259" key="15">
    <source>
        <dbReference type="Pfam" id="PF07715"/>
    </source>
</evidence>